<evidence type="ECO:0000313" key="2">
    <source>
        <dbReference type="Proteomes" id="UP001341840"/>
    </source>
</evidence>
<protein>
    <submittedName>
        <fullName evidence="1">Uncharacterized protein</fullName>
    </submittedName>
</protein>
<evidence type="ECO:0000313" key="1">
    <source>
        <dbReference type="EMBL" id="MED6126084.1"/>
    </source>
</evidence>
<accession>A0ABU6RQ56</accession>
<gene>
    <name evidence="1" type="ORF">PIB30_074960</name>
</gene>
<keyword evidence="2" id="KW-1185">Reference proteome</keyword>
<sequence>MDQSRFTMRHLRNKLCRSHRASGKIVIRLSPNLGLVSTVLKNATKQTIMYVCINWMPIDMTDTLRDMQRSIVSPPPGLIRMNRSDTKL</sequence>
<comment type="caution">
    <text evidence="1">The sequence shown here is derived from an EMBL/GenBank/DDBJ whole genome shotgun (WGS) entry which is preliminary data.</text>
</comment>
<organism evidence="1 2">
    <name type="scientific">Stylosanthes scabra</name>
    <dbReference type="NCBI Taxonomy" id="79078"/>
    <lineage>
        <taxon>Eukaryota</taxon>
        <taxon>Viridiplantae</taxon>
        <taxon>Streptophyta</taxon>
        <taxon>Embryophyta</taxon>
        <taxon>Tracheophyta</taxon>
        <taxon>Spermatophyta</taxon>
        <taxon>Magnoliopsida</taxon>
        <taxon>eudicotyledons</taxon>
        <taxon>Gunneridae</taxon>
        <taxon>Pentapetalae</taxon>
        <taxon>rosids</taxon>
        <taxon>fabids</taxon>
        <taxon>Fabales</taxon>
        <taxon>Fabaceae</taxon>
        <taxon>Papilionoideae</taxon>
        <taxon>50 kb inversion clade</taxon>
        <taxon>dalbergioids sensu lato</taxon>
        <taxon>Dalbergieae</taxon>
        <taxon>Pterocarpus clade</taxon>
        <taxon>Stylosanthes</taxon>
    </lineage>
</organism>
<proteinExistence type="predicted"/>
<reference evidence="1 2" key="1">
    <citation type="journal article" date="2023" name="Plants (Basel)">
        <title>Bridging the Gap: Combining Genomics and Transcriptomics Approaches to Understand Stylosanthes scabra, an Orphan Legume from the Brazilian Caatinga.</title>
        <authorList>
            <person name="Ferreira-Neto J.R.C."/>
            <person name="da Silva M.D."/>
            <person name="Binneck E."/>
            <person name="de Melo N.F."/>
            <person name="da Silva R.H."/>
            <person name="de Melo A.L.T.M."/>
            <person name="Pandolfi V."/>
            <person name="Bustamante F.O."/>
            <person name="Brasileiro-Vidal A.C."/>
            <person name="Benko-Iseppon A.M."/>
        </authorList>
    </citation>
    <scope>NUCLEOTIDE SEQUENCE [LARGE SCALE GENOMIC DNA]</scope>
    <source>
        <tissue evidence="1">Leaves</tissue>
    </source>
</reference>
<dbReference type="EMBL" id="JASCZI010031152">
    <property type="protein sequence ID" value="MED6126084.1"/>
    <property type="molecule type" value="Genomic_DNA"/>
</dbReference>
<name>A0ABU6RQ56_9FABA</name>
<dbReference type="Proteomes" id="UP001341840">
    <property type="component" value="Unassembled WGS sequence"/>
</dbReference>